<dbReference type="EMBL" id="JAAALK010000086">
    <property type="protein sequence ID" value="KAG8081792.1"/>
    <property type="molecule type" value="Genomic_DNA"/>
</dbReference>
<reference evidence="1" key="2">
    <citation type="submission" date="2021-02" db="EMBL/GenBank/DDBJ databases">
        <authorList>
            <person name="Kimball J.A."/>
            <person name="Haas M.W."/>
            <person name="Macchietto M."/>
            <person name="Kono T."/>
            <person name="Duquette J."/>
            <person name="Shao M."/>
        </authorList>
    </citation>
    <scope>NUCLEOTIDE SEQUENCE</scope>
    <source>
        <tissue evidence="1">Fresh leaf tissue</tissue>
    </source>
</reference>
<name>A0A8J5T7I4_ZIZPA</name>
<dbReference type="Proteomes" id="UP000729402">
    <property type="component" value="Unassembled WGS sequence"/>
</dbReference>
<keyword evidence="2" id="KW-1185">Reference proteome</keyword>
<dbReference type="AlphaFoldDB" id="A0A8J5T7I4"/>
<reference evidence="1" key="1">
    <citation type="journal article" date="2021" name="bioRxiv">
        <title>Whole Genome Assembly and Annotation of Northern Wild Rice, Zizania palustris L., Supports a Whole Genome Duplication in the Zizania Genus.</title>
        <authorList>
            <person name="Haas M."/>
            <person name="Kono T."/>
            <person name="Macchietto M."/>
            <person name="Millas R."/>
            <person name="McGilp L."/>
            <person name="Shao M."/>
            <person name="Duquette J."/>
            <person name="Hirsch C.N."/>
            <person name="Kimball J."/>
        </authorList>
    </citation>
    <scope>NUCLEOTIDE SEQUENCE</scope>
    <source>
        <tissue evidence="1">Fresh leaf tissue</tissue>
    </source>
</reference>
<sequence>MGFLVTGRIYCESATTAEPTSRPTPPLACHNGMVALSGEGLRSRRGISELWMAGGSAPGEVAQGGGRLRTVRALL</sequence>
<evidence type="ECO:0000313" key="1">
    <source>
        <dbReference type="EMBL" id="KAG8081792.1"/>
    </source>
</evidence>
<proteinExistence type="predicted"/>
<accession>A0A8J5T7I4</accession>
<comment type="caution">
    <text evidence="1">The sequence shown here is derived from an EMBL/GenBank/DDBJ whole genome shotgun (WGS) entry which is preliminary data.</text>
</comment>
<evidence type="ECO:0000313" key="2">
    <source>
        <dbReference type="Proteomes" id="UP000729402"/>
    </source>
</evidence>
<organism evidence="1 2">
    <name type="scientific">Zizania palustris</name>
    <name type="common">Northern wild rice</name>
    <dbReference type="NCBI Taxonomy" id="103762"/>
    <lineage>
        <taxon>Eukaryota</taxon>
        <taxon>Viridiplantae</taxon>
        <taxon>Streptophyta</taxon>
        <taxon>Embryophyta</taxon>
        <taxon>Tracheophyta</taxon>
        <taxon>Spermatophyta</taxon>
        <taxon>Magnoliopsida</taxon>
        <taxon>Liliopsida</taxon>
        <taxon>Poales</taxon>
        <taxon>Poaceae</taxon>
        <taxon>BOP clade</taxon>
        <taxon>Oryzoideae</taxon>
        <taxon>Oryzeae</taxon>
        <taxon>Zizaniinae</taxon>
        <taxon>Zizania</taxon>
    </lineage>
</organism>
<gene>
    <name evidence="1" type="ORF">GUJ93_ZPchr0014g47156</name>
</gene>
<protein>
    <submittedName>
        <fullName evidence="1">Uncharacterized protein</fullName>
    </submittedName>
</protein>